<dbReference type="InterPro" id="IPR036170">
    <property type="entry name" value="YezG-like_sf"/>
</dbReference>
<dbReference type="Gene3D" id="3.30.500.20">
    <property type="entry name" value="BH3703-like domains"/>
    <property type="match status" value="1"/>
</dbReference>
<comment type="caution">
    <text evidence="2">The sequence shown here is derived from an EMBL/GenBank/DDBJ whole genome shotgun (WGS) entry which is preliminary data.</text>
</comment>
<dbReference type="AlphaFoldDB" id="A0A009TAD8"/>
<dbReference type="SUPFAM" id="SSF160424">
    <property type="entry name" value="BH3703-like"/>
    <property type="match status" value="1"/>
</dbReference>
<dbReference type="Proteomes" id="UP000020735">
    <property type="component" value="Unassembled WGS sequence"/>
</dbReference>
<evidence type="ECO:0000313" key="1">
    <source>
        <dbReference type="EMBL" id="EXC47358.1"/>
    </source>
</evidence>
<dbReference type="PATRIC" id="fig|1310630.3.peg.2922"/>
<evidence type="ECO:0000313" key="3">
    <source>
        <dbReference type="Proteomes" id="UP000020735"/>
    </source>
</evidence>
<evidence type="ECO:0000313" key="2">
    <source>
        <dbReference type="EMBL" id="EXC48404.1"/>
    </source>
</evidence>
<name>A0A009TAD8_ACIBA</name>
<dbReference type="EMBL" id="JEXJ01000070">
    <property type="protein sequence ID" value="EXC47358.1"/>
    <property type="molecule type" value="Genomic_DNA"/>
</dbReference>
<reference evidence="2 3" key="1">
    <citation type="submission" date="2014-02" db="EMBL/GenBank/DDBJ databases">
        <title>Comparative genomics and transcriptomics to identify genetic mechanisms underlying the emergence of carbapenem resistant Acinetobacter baumannii (CRAb).</title>
        <authorList>
            <person name="Harris A.D."/>
            <person name="Johnson K.J."/>
            <person name="George J."/>
            <person name="Shefchek K."/>
            <person name="Daugherty S.C."/>
            <person name="Parankush S."/>
            <person name="Sadzewicz L."/>
            <person name="Tallon L."/>
            <person name="Sengamalay N."/>
            <person name="Hazen T.H."/>
            <person name="Rasko D.A."/>
        </authorList>
    </citation>
    <scope>NUCLEOTIDE SEQUENCE [LARGE SCALE GENOMIC DNA]</scope>
    <source>
        <strain evidence="2 3">99063</strain>
    </source>
</reference>
<proteinExistence type="predicted"/>
<dbReference type="RefSeq" id="WP_000071510.1">
    <property type="nucleotide sequence ID" value="NZ_JEXJ01000059.1"/>
</dbReference>
<organism evidence="2 3">
    <name type="scientific">Acinetobacter baumannii 99063</name>
    <dbReference type="NCBI Taxonomy" id="1310630"/>
    <lineage>
        <taxon>Bacteria</taxon>
        <taxon>Pseudomonadati</taxon>
        <taxon>Pseudomonadota</taxon>
        <taxon>Gammaproteobacteria</taxon>
        <taxon>Moraxellales</taxon>
        <taxon>Moraxellaceae</taxon>
        <taxon>Acinetobacter</taxon>
        <taxon>Acinetobacter calcoaceticus/baumannii complex</taxon>
    </lineage>
</organism>
<gene>
    <name evidence="2" type="ORF">J529_2995</name>
    <name evidence="1" type="ORF">J529_3189</name>
</gene>
<dbReference type="EMBL" id="JEXJ01000059">
    <property type="protein sequence ID" value="EXC48404.1"/>
    <property type="molecule type" value="Genomic_DNA"/>
</dbReference>
<sequence length="112" mass="12881">MSNSIETQTEILNQLLQVMHNSVDEPYDSMECIFDYYKDPDDGSVSVGEKFSYQINGEVKSEYLVYDGLMVSNLVNKLHNIMTAHTGSNWKEFILSLDEKGRAHTKFIYDES</sequence>
<accession>A0A009TAD8</accession>
<protein>
    <submittedName>
        <fullName evidence="2">Uncharacterized protein</fullName>
    </submittedName>
</protein>